<comment type="subunit">
    <text evidence="12">Homotetramer.</text>
</comment>
<evidence type="ECO:0000256" key="12">
    <source>
        <dbReference type="HAMAP-Rule" id="MF_00451"/>
    </source>
</evidence>
<dbReference type="GO" id="GO:0005524">
    <property type="term" value="F:ATP binding"/>
    <property type="evidence" value="ECO:0007669"/>
    <property type="project" value="UniProtKB-UniRule"/>
</dbReference>
<feature type="binding site" evidence="12 13">
    <location>
        <position position="102"/>
    </location>
    <ligand>
        <name>ATP</name>
        <dbReference type="ChEBI" id="CHEBI:30616"/>
    </ligand>
</feature>
<comment type="caution">
    <text evidence="16">The sequence shown here is derived from an EMBL/GenBank/DDBJ whole genome shotgun (WGS) entry which is preliminary data.</text>
</comment>
<dbReference type="CDD" id="cd04413">
    <property type="entry name" value="NDPk_I"/>
    <property type="match status" value="1"/>
</dbReference>
<dbReference type="SUPFAM" id="SSF54919">
    <property type="entry name" value="Nucleoside diphosphate kinase, NDK"/>
    <property type="match status" value="1"/>
</dbReference>
<dbReference type="GO" id="GO:0006241">
    <property type="term" value="P:CTP biosynthetic process"/>
    <property type="evidence" value="ECO:0007669"/>
    <property type="project" value="UniProtKB-UniRule"/>
</dbReference>
<dbReference type="PRINTS" id="PR01243">
    <property type="entry name" value="NUCDPKINASE"/>
</dbReference>
<keyword evidence="12" id="KW-0963">Cytoplasm</keyword>
<reference evidence="16" key="1">
    <citation type="submission" date="2022-07" db="EMBL/GenBank/DDBJ databases">
        <title>Whole Genome Sequencing of Streptococcus suis.</title>
        <authorList>
            <person name="Dai X."/>
            <person name="Huang J."/>
            <person name="Wang L."/>
        </authorList>
    </citation>
    <scope>NUCLEOTIDE SEQUENCE</scope>
    <source>
        <strain evidence="16">SFB2</strain>
    </source>
</reference>
<evidence type="ECO:0000256" key="1">
    <source>
        <dbReference type="ARBA" id="ARBA00001946"/>
    </source>
</evidence>
<feature type="domain" description="Nucleoside diphosphate kinase-like" evidence="15">
    <location>
        <begin position="1"/>
        <end position="142"/>
    </location>
</feature>
<evidence type="ECO:0000256" key="11">
    <source>
        <dbReference type="ARBA" id="ARBA00023080"/>
    </source>
</evidence>
<dbReference type="NCBIfam" id="NF001908">
    <property type="entry name" value="PRK00668.1"/>
    <property type="match status" value="1"/>
</dbReference>
<evidence type="ECO:0000256" key="7">
    <source>
        <dbReference type="ARBA" id="ARBA00022741"/>
    </source>
</evidence>
<organism evidence="16 17">
    <name type="scientific">Streptococcus suis</name>
    <dbReference type="NCBI Taxonomy" id="1307"/>
    <lineage>
        <taxon>Bacteria</taxon>
        <taxon>Bacillati</taxon>
        <taxon>Bacillota</taxon>
        <taxon>Bacilli</taxon>
        <taxon>Lactobacillales</taxon>
        <taxon>Streptococcaceae</taxon>
        <taxon>Streptococcus</taxon>
    </lineage>
</organism>
<comment type="catalytic activity">
    <reaction evidence="12">
        <text>a 2'-deoxyribonucleoside 5'-diphosphate + ATP = a 2'-deoxyribonucleoside 5'-triphosphate + ADP</text>
        <dbReference type="Rhea" id="RHEA:44640"/>
        <dbReference type="ChEBI" id="CHEBI:30616"/>
        <dbReference type="ChEBI" id="CHEBI:61560"/>
        <dbReference type="ChEBI" id="CHEBI:73316"/>
        <dbReference type="ChEBI" id="CHEBI:456216"/>
        <dbReference type="EC" id="2.7.4.6"/>
    </reaction>
</comment>
<evidence type="ECO:0000259" key="15">
    <source>
        <dbReference type="SMART" id="SM00562"/>
    </source>
</evidence>
<dbReference type="GO" id="GO:0046872">
    <property type="term" value="F:metal ion binding"/>
    <property type="evidence" value="ECO:0007669"/>
    <property type="project" value="UniProtKB-KW"/>
</dbReference>
<dbReference type="Proteomes" id="UP001152879">
    <property type="component" value="Unassembled WGS sequence"/>
</dbReference>
<evidence type="ECO:0000256" key="3">
    <source>
        <dbReference type="ARBA" id="ARBA00012966"/>
    </source>
</evidence>
<keyword evidence="11 12" id="KW-0546">Nucleotide metabolism</keyword>
<keyword evidence="6 12" id="KW-0479">Metal-binding</keyword>
<feature type="binding site" evidence="12 13">
    <location>
        <position position="85"/>
    </location>
    <ligand>
        <name>ATP</name>
        <dbReference type="ChEBI" id="CHEBI:30616"/>
    </ligand>
</feature>
<dbReference type="InterPro" id="IPR034907">
    <property type="entry name" value="NDK-like_dom"/>
</dbReference>
<feature type="binding site" evidence="12 13">
    <location>
        <position position="91"/>
    </location>
    <ligand>
        <name>ATP</name>
        <dbReference type="ChEBI" id="CHEBI:30616"/>
    </ligand>
</feature>
<evidence type="ECO:0000256" key="6">
    <source>
        <dbReference type="ARBA" id="ARBA00022723"/>
    </source>
</evidence>
<comment type="function">
    <text evidence="12">Major role in the synthesis of nucleoside triphosphates other than ATP. The ATP gamma phosphate is transferred to the NDP beta phosphate via a ping-pong mechanism, using a phosphorylated active-site intermediate.</text>
</comment>
<dbReference type="GO" id="GO:0005737">
    <property type="term" value="C:cytoplasm"/>
    <property type="evidence" value="ECO:0007669"/>
    <property type="project" value="UniProtKB-SubCell"/>
</dbReference>
<evidence type="ECO:0000256" key="2">
    <source>
        <dbReference type="ARBA" id="ARBA00008142"/>
    </source>
</evidence>
<keyword evidence="9 12" id="KW-0067">ATP-binding</keyword>
<dbReference type="GO" id="GO:0006228">
    <property type="term" value="P:UTP biosynthetic process"/>
    <property type="evidence" value="ECO:0007669"/>
    <property type="project" value="UniProtKB-UniRule"/>
</dbReference>
<keyword evidence="10 12" id="KW-0460">Magnesium</keyword>
<dbReference type="Pfam" id="PF00334">
    <property type="entry name" value="NDK"/>
    <property type="match status" value="1"/>
</dbReference>
<keyword evidence="8 12" id="KW-0418">Kinase</keyword>
<feature type="binding site" evidence="12 13">
    <location>
        <position position="116"/>
    </location>
    <ligand>
        <name>ATP</name>
        <dbReference type="ChEBI" id="CHEBI:30616"/>
    </ligand>
</feature>
<protein>
    <recommendedName>
        <fullName evidence="4 12">Nucleoside diphosphate kinase</fullName>
        <shortName evidence="12">NDK</shortName>
        <shortName evidence="12">NDP kinase</shortName>
        <ecNumber evidence="3 12">2.7.4.6</ecNumber>
    </recommendedName>
    <alternativeName>
        <fullName evidence="12">Nucleoside-2-P kinase</fullName>
    </alternativeName>
</protein>
<keyword evidence="7 12" id="KW-0547">Nucleotide-binding</keyword>
<evidence type="ECO:0000256" key="4">
    <source>
        <dbReference type="ARBA" id="ARBA00017632"/>
    </source>
</evidence>
<evidence type="ECO:0000313" key="17">
    <source>
        <dbReference type="Proteomes" id="UP001152879"/>
    </source>
</evidence>
<feature type="binding site" evidence="12 13">
    <location>
        <position position="57"/>
    </location>
    <ligand>
        <name>ATP</name>
        <dbReference type="ChEBI" id="CHEBI:30616"/>
    </ligand>
</feature>
<dbReference type="PROSITE" id="PS51374">
    <property type="entry name" value="NDPK_LIKE"/>
    <property type="match status" value="1"/>
</dbReference>
<sequence length="145" mass="16269">MERTFFIIKPDALERGLVGQILTRIERRGFKIRDLKMLTATEALIAQHYDHLTDKPFFPQLVQYMTSGPVIAGILEGPEVIKSWRDLMGATNPVNALPGTIRGDFATAPVGGMVENVVHGSDCSEAAEREISLWLGQWQSRHLYF</sequence>
<dbReference type="EC" id="2.7.4.6" evidence="3 12"/>
<evidence type="ECO:0000256" key="5">
    <source>
        <dbReference type="ARBA" id="ARBA00022679"/>
    </source>
</evidence>
<proteinExistence type="inferred from homology"/>
<evidence type="ECO:0000256" key="14">
    <source>
        <dbReference type="RuleBase" id="RU004011"/>
    </source>
</evidence>
<dbReference type="GO" id="GO:0006183">
    <property type="term" value="P:GTP biosynthetic process"/>
    <property type="evidence" value="ECO:0007669"/>
    <property type="project" value="UniProtKB-UniRule"/>
</dbReference>
<dbReference type="AlphaFoldDB" id="A0A9X4MKV6"/>
<evidence type="ECO:0000256" key="10">
    <source>
        <dbReference type="ARBA" id="ARBA00022842"/>
    </source>
</evidence>
<dbReference type="InterPro" id="IPR001564">
    <property type="entry name" value="Nucleoside_diP_kinase"/>
</dbReference>
<dbReference type="HAMAP" id="MF_00451">
    <property type="entry name" value="NDP_kinase"/>
    <property type="match status" value="1"/>
</dbReference>
<keyword evidence="12" id="KW-0597">Phosphoprotein</keyword>
<comment type="catalytic activity">
    <reaction evidence="12">
        <text>a ribonucleoside 5'-diphosphate + ATP = a ribonucleoside 5'-triphosphate + ADP</text>
        <dbReference type="Rhea" id="RHEA:18113"/>
        <dbReference type="ChEBI" id="CHEBI:30616"/>
        <dbReference type="ChEBI" id="CHEBI:57930"/>
        <dbReference type="ChEBI" id="CHEBI:61557"/>
        <dbReference type="ChEBI" id="CHEBI:456216"/>
        <dbReference type="EC" id="2.7.4.6"/>
    </reaction>
</comment>
<dbReference type="GO" id="GO:0004550">
    <property type="term" value="F:nucleoside diphosphate kinase activity"/>
    <property type="evidence" value="ECO:0007669"/>
    <property type="project" value="UniProtKB-UniRule"/>
</dbReference>
<comment type="similarity">
    <text evidence="2 12 13 14">Belongs to the NDK family.</text>
</comment>
<evidence type="ECO:0000313" key="16">
    <source>
        <dbReference type="EMBL" id="MDG4511530.1"/>
    </source>
</evidence>
<keyword evidence="5 12" id="KW-0808">Transferase</keyword>
<dbReference type="FunFam" id="3.30.70.141:FF:000003">
    <property type="entry name" value="Nucleoside diphosphate kinase"/>
    <property type="match status" value="1"/>
</dbReference>
<dbReference type="SMART" id="SM00562">
    <property type="entry name" value="NDK"/>
    <property type="match status" value="1"/>
</dbReference>
<gene>
    <name evidence="12 16" type="primary">ndk</name>
    <name evidence="16" type="ORF">NOL15_01410</name>
</gene>
<evidence type="ECO:0000256" key="8">
    <source>
        <dbReference type="ARBA" id="ARBA00022777"/>
    </source>
</evidence>
<evidence type="ECO:0000256" key="9">
    <source>
        <dbReference type="ARBA" id="ARBA00022840"/>
    </source>
</evidence>
<evidence type="ECO:0000256" key="13">
    <source>
        <dbReference type="PROSITE-ProRule" id="PRU00706"/>
    </source>
</evidence>
<dbReference type="EMBL" id="JANFML010000002">
    <property type="protein sequence ID" value="MDG4511530.1"/>
    <property type="molecule type" value="Genomic_DNA"/>
</dbReference>
<feature type="binding site" evidence="12 13">
    <location>
        <position position="9"/>
    </location>
    <ligand>
        <name>ATP</name>
        <dbReference type="ChEBI" id="CHEBI:30616"/>
    </ligand>
</feature>
<dbReference type="Gene3D" id="3.30.70.141">
    <property type="entry name" value="Nucleoside diphosphate kinase-like domain"/>
    <property type="match status" value="1"/>
</dbReference>
<dbReference type="InterPro" id="IPR036850">
    <property type="entry name" value="NDK-like_dom_sf"/>
</dbReference>
<feature type="active site" description="Pros-phosphohistidine intermediate" evidence="12 13">
    <location>
        <position position="119"/>
    </location>
</feature>
<comment type="subcellular location">
    <subcellularLocation>
        <location evidence="12">Cytoplasm</location>
    </subcellularLocation>
</comment>
<comment type="cofactor">
    <cofactor evidence="1 12">
        <name>Mg(2+)</name>
        <dbReference type="ChEBI" id="CHEBI:18420"/>
    </cofactor>
</comment>
<dbReference type="PANTHER" id="PTHR11349">
    <property type="entry name" value="NUCLEOSIDE DIPHOSPHATE KINASE"/>
    <property type="match status" value="1"/>
</dbReference>
<accession>A0A9X4MKV6</accession>
<name>A0A9X4MKV6_STRSU</name>